<dbReference type="RefSeq" id="WP_146416365.1">
    <property type="nucleotide sequence ID" value="NZ_SJPZ01000003.1"/>
</dbReference>
<dbReference type="EMBL" id="SJPZ01000003">
    <property type="protein sequence ID" value="TWU61022.1"/>
    <property type="molecule type" value="Genomic_DNA"/>
</dbReference>
<reference evidence="2 3" key="1">
    <citation type="submission" date="2019-02" db="EMBL/GenBank/DDBJ databases">
        <title>Deep-cultivation of Planctomycetes and their phenomic and genomic characterization uncovers novel biology.</title>
        <authorList>
            <person name="Wiegand S."/>
            <person name="Jogler M."/>
            <person name="Boedeker C."/>
            <person name="Pinto D."/>
            <person name="Vollmers J."/>
            <person name="Rivas-Marin E."/>
            <person name="Kohn T."/>
            <person name="Peeters S.H."/>
            <person name="Heuer A."/>
            <person name="Rast P."/>
            <person name="Oberbeckmann S."/>
            <person name="Bunk B."/>
            <person name="Jeske O."/>
            <person name="Meyerdierks A."/>
            <person name="Storesund J.E."/>
            <person name="Kallscheuer N."/>
            <person name="Luecker S."/>
            <person name="Lage O.M."/>
            <person name="Pohl T."/>
            <person name="Merkel B.J."/>
            <person name="Hornburger P."/>
            <person name="Mueller R.-W."/>
            <person name="Bruemmer F."/>
            <person name="Labrenz M."/>
            <person name="Spormann A.M."/>
            <person name="Op Den Camp H."/>
            <person name="Overmann J."/>
            <person name="Amann R."/>
            <person name="Jetten M.S.M."/>
            <person name="Mascher T."/>
            <person name="Medema M.H."/>
            <person name="Devos D.P."/>
            <person name="Kaster A.-K."/>
            <person name="Ovreas L."/>
            <person name="Rohde M."/>
            <person name="Galperin M.Y."/>
            <person name="Jogler C."/>
        </authorList>
    </citation>
    <scope>NUCLEOTIDE SEQUENCE [LARGE SCALE GENOMIC DNA]</scope>
    <source>
        <strain evidence="2 3">V7</strain>
    </source>
</reference>
<accession>A0A5C6FLV9</accession>
<feature type="transmembrane region" description="Helical" evidence="1">
    <location>
        <begin position="7"/>
        <end position="28"/>
    </location>
</feature>
<keyword evidence="1" id="KW-0472">Membrane</keyword>
<evidence type="ECO:0000313" key="3">
    <source>
        <dbReference type="Proteomes" id="UP000316476"/>
    </source>
</evidence>
<organism evidence="2 3">
    <name type="scientific">Crateriforma conspicua</name>
    <dbReference type="NCBI Taxonomy" id="2527996"/>
    <lineage>
        <taxon>Bacteria</taxon>
        <taxon>Pseudomonadati</taxon>
        <taxon>Planctomycetota</taxon>
        <taxon>Planctomycetia</taxon>
        <taxon>Planctomycetales</taxon>
        <taxon>Planctomycetaceae</taxon>
        <taxon>Crateriforma</taxon>
    </lineage>
</organism>
<evidence type="ECO:0000256" key="1">
    <source>
        <dbReference type="SAM" id="Phobius"/>
    </source>
</evidence>
<dbReference type="OrthoDB" id="285304at2"/>
<keyword evidence="1" id="KW-1133">Transmembrane helix</keyword>
<evidence type="ECO:0000313" key="2">
    <source>
        <dbReference type="EMBL" id="TWU61022.1"/>
    </source>
</evidence>
<proteinExistence type="predicted"/>
<keyword evidence="1" id="KW-0812">Transmembrane</keyword>
<comment type="caution">
    <text evidence="2">The sequence shown here is derived from an EMBL/GenBank/DDBJ whole genome shotgun (WGS) entry which is preliminary data.</text>
</comment>
<protein>
    <submittedName>
        <fullName evidence="2">Uncharacterized protein</fullName>
    </submittedName>
</protein>
<dbReference type="AlphaFoldDB" id="A0A5C6FLV9"/>
<sequence length="65" mass="7165">MNILLKTISAVALGLVVVPCMLHFAGIIDLPTVKWTALVGTVVWFLVTPTWMSRRLQVDSAEVEI</sequence>
<gene>
    <name evidence="2" type="ORF">V7x_53330</name>
</gene>
<name>A0A5C6FLV9_9PLAN</name>
<dbReference type="Proteomes" id="UP000316476">
    <property type="component" value="Unassembled WGS sequence"/>
</dbReference>